<gene>
    <name evidence="3" type="ORF">DFP97_11986</name>
</gene>
<proteinExistence type="predicted"/>
<keyword evidence="4" id="KW-1185">Reference proteome</keyword>
<sequence length="777" mass="85234">MLLTKGLQKLRRSENEGRCKAGVVVHKRNMTECIRQLKRLLLRDDGAVTVFAVIVLSSLLLFFSLLIDYARIAALHKLSEDAVRSGVRSVLSAYDSTLYERYGLFGRGGTEGQTIFAEAMNANTKGSASSAKQTLQLVRSKVEDSSLHTAAVLGSHDVFARQVLEEMKYKAPVDFTLELAAKFAPMAGAMKESAVTIGLLERMRKLYERREAHLARVLQLQQQAAAAISGSGIDAMIPVQTTALASGGDTALSIASEYSAYAAHVIHDQSPPNDGDAKYTNEIEAYEEKARSAAIELRRQSAAMLKQHVKLQGEALKEWELARTLNEDMQQLVQQANQSPPDTGYDKVSKSKVTGSEQHQVPAGSASDIEQVKQSADELVLSDSWFVTYKQELEEQGSAAAALDMEAGGFQSNISASLSKPVINPSADALLEGVTNLRLAYGIYGERYIRPASIMEKRKQTLESSNLKAQLKQQEEQAGSLWKQARGMLHGLTAVPQTEEHIKLFEQVKRRFDANLLFSQQSAEAVNAVTGTEQASGAHEAAEQSTVLMEGLFTGMAGMLERTRDSLYFGEYVVHRYASFAPQNLRTMIIEGDTTELSHAISFNNQEAEYVLYGFHNPVGNIAAAYGELFAARLAVRMMEGLIESRSLGHPLLILSAALIYGLEKSIEDMLAFTERGTAPLSKFVKVELAYTDYLRLFMLMHSGNEAVRLARMIAVIEQNSGTILSAVPSAVTGEALVSTELWFVPGLMRVLGRFGLLEGKVVGNRYETTQTIGWSY</sequence>
<name>A0A368VM62_9BACL</name>
<keyword evidence="2" id="KW-0472">Membrane</keyword>
<protein>
    <submittedName>
        <fullName evidence="3">Uncharacterized protein</fullName>
    </submittedName>
</protein>
<reference evidence="3 4" key="1">
    <citation type="submission" date="2018-07" db="EMBL/GenBank/DDBJ databases">
        <title>Genomic Encyclopedia of Type Strains, Phase III (KMG-III): the genomes of soil and plant-associated and newly described type strains.</title>
        <authorList>
            <person name="Whitman W."/>
        </authorList>
    </citation>
    <scope>NUCLEOTIDE SEQUENCE [LARGE SCALE GENOMIC DNA]</scope>
    <source>
        <strain evidence="3 4">CECT 7506</strain>
    </source>
</reference>
<organism evidence="3 4">
    <name type="scientific">Paenibacillus prosopidis</name>
    <dbReference type="NCBI Taxonomy" id="630520"/>
    <lineage>
        <taxon>Bacteria</taxon>
        <taxon>Bacillati</taxon>
        <taxon>Bacillota</taxon>
        <taxon>Bacilli</taxon>
        <taxon>Bacillales</taxon>
        <taxon>Paenibacillaceae</taxon>
        <taxon>Paenibacillus</taxon>
    </lineage>
</organism>
<dbReference type="Proteomes" id="UP000252415">
    <property type="component" value="Unassembled WGS sequence"/>
</dbReference>
<dbReference type="EMBL" id="QPJD01000019">
    <property type="protein sequence ID" value="RCW42105.1"/>
    <property type="molecule type" value="Genomic_DNA"/>
</dbReference>
<evidence type="ECO:0000256" key="2">
    <source>
        <dbReference type="SAM" id="Phobius"/>
    </source>
</evidence>
<evidence type="ECO:0000256" key="1">
    <source>
        <dbReference type="SAM" id="MobiDB-lite"/>
    </source>
</evidence>
<comment type="caution">
    <text evidence="3">The sequence shown here is derived from an EMBL/GenBank/DDBJ whole genome shotgun (WGS) entry which is preliminary data.</text>
</comment>
<evidence type="ECO:0000313" key="4">
    <source>
        <dbReference type="Proteomes" id="UP000252415"/>
    </source>
</evidence>
<feature type="transmembrane region" description="Helical" evidence="2">
    <location>
        <begin position="46"/>
        <end position="67"/>
    </location>
</feature>
<dbReference type="AlphaFoldDB" id="A0A368VM62"/>
<accession>A0A368VM62</accession>
<keyword evidence="2" id="KW-1133">Transmembrane helix</keyword>
<evidence type="ECO:0000313" key="3">
    <source>
        <dbReference type="EMBL" id="RCW42105.1"/>
    </source>
</evidence>
<feature type="region of interest" description="Disordered" evidence="1">
    <location>
        <begin position="333"/>
        <end position="369"/>
    </location>
</feature>
<keyword evidence="2" id="KW-0812">Transmembrane</keyword>